<comment type="caution">
    <text evidence="3">The sequence shown here is derived from an EMBL/GenBank/DDBJ whole genome shotgun (WGS) entry which is preliminary data.</text>
</comment>
<name>A0A0Q0RXY8_9ARCH</name>
<keyword evidence="4" id="KW-1185">Reference proteome</keyword>
<protein>
    <recommendedName>
        <fullName evidence="5">Enoyl-CoA hydratase</fullName>
    </recommendedName>
</protein>
<dbReference type="Gene3D" id="3.90.226.10">
    <property type="entry name" value="2-enoyl-CoA Hydratase, Chain A, domain 1"/>
    <property type="match status" value="1"/>
</dbReference>
<evidence type="ECO:0008006" key="5">
    <source>
        <dbReference type="Google" id="ProtNLM"/>
    </source>
</evidence>
<dbReference type="PANTHER" id="PTHR11941">
    <property type="entry name" value="ENOYL-COA HYDRATASE-RELATED"/>
    <property type="match status" value="1"/>
</dbReference>
<dbReference type="GO" id="GO:0003824">
    <property type="term" value="F:catalytic activity"/>
    <property type="evidence" value="ECO:0007669"/>
    <property type="project" value="InterPro"/>
</dbReference>
<comment type="similarity">
    <text evidence="1 2">Belongs to the enoyl-CoA hydratase/isomerase family.</text>
</comment>
<dbReference type="PROSITE" id="PS00166">
    <property type="entry name" value="ENOYL_COA_HYDRATASE"/>
    <property type="match status" value="1"/>
</dbReference>
<organism evidence="3 4">
    <name type="scientific">Acidiplasma aeolicum</name>
    <dbReference type="NCBI Taxonomy" id="507754"/>
    <lineage>
        <taxon>Archaea</taxon>
        <taxon>Methanobacteriati</taxon>
        <taxon>Thermoplasmatota</taxon>
        <taxon>Thermoplasmata</taxon>
        <taxon>Thermoplasmatales</taxon>
        <taxon>Ferroplasmaceae</taxon>
        <taxon>Acidiplasma</taxon>
    </lineage>
</organism>
<dbReference type="CDD" id="cd06558">
    <property type="entry name" value="crotonase-like"/>
    <property type="match status" value="1"/>
</dbReference>
<sequence>MRGFINMINNEEFDEYNVIKMDDGGLNPLDISRLESVKNLLKNNKINIITGNNRAFSAGANINNFVGMKDTEAFNLSMKGHEILDEIESFPMPVISVLNGYTLGGGLELALSTDFRIGGPKLKWGFPEVNLGILPGWGGTQRLKKIAGRANSEYIIMTGKTFNADDAVRYGIIAEISDNPMERAIELAVDLYKKSREAIINIKKLMMESSFYDESKYFAELFNTKNAKMGIESFLNKKTPKFNE</sequence>
<evidence type="ECO:0000256" key="2">
    <source>
        <dbReference type="RuleBase" id="RU003707"/>
    </source>
</evidence>
<dbReference type="GO" id="GO:0006635">
    <property type="term" value="P:fatty acid beta-oxidation"/>
    <property type="evidence" value="ECO:0007669"/>
    <property type="project" value="TreeGrafter"/>
</dbReference>
<accession>A0A0Q0RXY8</accession>
<reference evidence="3 4" key="1">
    <citation type="submission" date="2015-09" db="EMBL/GenBank/DDBJ databases">
        <title>Heavy metals and arsenic resistance mechanisms in polyextremophilic archaea of the family Ferroplasmaceae.</title>
        <authorList>
            <person name="Bulaev A.G."/>
            <person name="Kanygina A.V."/>
        </authorList>
    </citation>
    <scope>NUCLEOTIDE SEQUENCE [LARGE SCALE GENOMIC DNA]</scope>
    <source>
        <strain evidence="3 4">VT</strain>
    </source>
</reference>
<dbReference type="Proteomes" id="UP000050320">
    <property type="component" value="Unassembled WGS sequence"/>
</dbReference>
<dbReference type="SUPFAM" id="SSF52096">
    <property type="entry name" value="ClpP/crotonase"/>
    <property type="match status" value="1"/>
</dbReference>
<dbReference type="AlphaFoldDB" id="A0A0Q0RXY8"/>
<evidence type="ECO:0000313" key="4">
    <source>
        <dbReference type="Proteomes" id="UP000050320"/>
    </source>
</evidence>
<evidence type="ECO:0000313" key="3">
    <source>
        <dbReference type="EMBL" id="KQB34914.1"/>
    </source>
</evidence>
<dbReference type="Pfam" id="PF00378">
    <property type="entry name" value="ECH_1"/>
    <property type="match status" value="1"/>
</dbReference>
<evidence type="ECO:0000256" key="1">
    <source>
        <dbReference type="ARBA" id="ARBA00005254"/>
    </source>
</evidence>
<dbReference type="PANTHER" id="PTHR11941:SF54">
    <property type="entry name" value="ENOYL-COA HYDRATASE, MITOCHONDRIAL"/>
    <property type="match status" value="1"/>
</dbReference>
<proteinExistence type="inferred from homology"/>
<dbReference type="InterPro" id="IPR029045">
    <property type="entry name" value="ClpP/crotonase-like_dom_sf"/>
</dbReference>
<gene>
    <name evidence="3" type="ORF">AOG54_03480</name>
</gene>
<dbReference type="InterPro" id="IPR001753">
    <property type="entry name" value="Enoyl-CoA_hydra/iso"/>
</dbReference>
<dbReference type="InterPro" id="IPR018376">
    <property type="entry name" value="Enoyl-CoA_hyd/isom_CS"/>
</dbReference>
<dbReference type="EMBL" id="LKBG01000189">
    <property type="protein sequence ID" value="KQB34914.1"/>
    <property type="molecule type" value="Genomic_DNA"/>
</dbReference>